<evidence type="ECO:0000256" key="3">
    <source>
        <dbReference type="ARBA" id="ARBA00022603"/>
    </source>
</evidence>
<name>A0A431V4C7_9GAMM</name>
<feature type="domain" description="DNA methylase N-4/N-6" evidence="7">
    <location>
        <begin position="99"/>
        <end position="394"/>
    </location>
</feature>
<gene>
    <name evidence="8" type="ORF">EKG36_08065</name>
</gene>
<dbReference type="InterPro" id="IPR002295">
    <property type="entry name" value="N4/N6-MTase_EcoPI_Mod-like"/>
</dbReference>
<proteinExistence type="inferred from homology"/>
<keyword evidence="5" id="KW-0949">S-adenosyl-L-methionine</keyword>
<comment type="catalytic activity">
    <reaction evidence="6">
        <text>a 2'-deoxyadenosine in DNA + S-adenosyl-L-methionine = an N(6)-methyl-2'-deoxyadenosine in DNA + S-adenosyl-L-homocysteine + H(+)</text>
        <dbReference type="Rhea" id="RHEA:15197"/>
        <dbReference type="Rhea" id="RHEA-COMP:12418"/>
        <dbReference type="Rhea" id="RHEA-COMP:12419"/>
        <dbReference type="ChEBI" id="CHEBI:15378"/>
        <dbReference type="ChEBI" id="CHEBI:57856"/>
        <dbReference type="ChEBI" id="CHEBI:59789"/>
        <dbReference type="ChEBI" id="CHEBI:90615"/>
        <dbReference type="ChEBI" id="CHEBI:90616"/>
        <dbReference type="EC" id="2.1.1.72"/>
    </reaction>
</comment>
<sequence length="658" mass="74743">MGNKHTGRLELTWTDKDKTLLSTGDGQYDYTFVQPSDYRVSEIRLLHEVARIEAPTPYDRPKELPEPTNDNLLITGDSMHVLDALAKVPEYAEKYLGKIRLVYIDPPFNTEQTFLHYEDSIEHSIWLTMLRDRIRQIKPLLTNDGSIWVHLDDKEVHRCRVVLDEEMGADNFIAEVMWEKADSPNNSARYLSKDTDTILVYARNKKAWRPNRLPRSAAFDAIYTNPDNDHRGRWYPGDPYANKPYSLGLYEITGPTGRTFKPPKGRFWRVSEDKFWELDAENRIFWGPDKSARPSIKRYLSEVTGMTPRTLWRHADVGSNRTSKNEMRRLFPEDASFATPKPEKLLQRILQIGSSPGDIVLDCYGGSGTTAAVAHKMGRRWVTSELLSETVEAFTKSRLTRVVQGDDSGGITTETIRVEAEGVELPKDITPEQAQEFNKLLNKISEADDSIEVQFATELAKMTRTAQKNGDSPLDKDESKELLRLLKKFAPDGAPVDIGKTAKSALYKRTKTRNKTTKLWHGGGSFTHLEVGPSMFEQVEEIVLLADWATRGALAEAMCAQLEVWYQPDGIFAASRGKTRYIVIDGHVGESTILSILDQLQDGYIVEVWATQYDDVASDLLRTERPGSRLEAIPDSVLDRYRRKATNGSPFQKEKAYE</sequence>
<dbReference type="GO" id="GO:0008170">
    <property type="term" value="F:N-methyltransferase activity"/>
    <property type="evidence" value="ECO:0007669"/>
    <property type="project" value="InterPro"/>
</dbReference>
<dbReference type="Pfam" id="PF01555">
    <property type="entry name" value="N6_N4_Mtase"/>
    <property type="match status" value="1"/>
</dbReference>
<comment type="caution">
    <text evidence="8">The sequence shown here is derived from an EMBL/GenBank/DDBJ whole genome shotgun (WGS) entry which is preliminary data.</text>
</comment>
<evidence type="ECO:0000313" key="9">
    <source>
        <dbReference type="Proteomes" id="UP000267400"/>
    </source>
</evidence>
<evidence type="ECO:0000313" key="8">
    <source>
        <dbReference type="EMBL" id="RTR05063.1"/>
    </source>
</evidence>
<dbReference type="EMBL" id="RXNS01000006">
    <property type="protein sequence ID" value="RTR05063.1"/>
    <property type="molecule type" value="Genomic_DNA"/>
</dbReference>
<evidence type="ECO:0000256" key="1">
    <source>
        <dbReference type="ARBA" id="ARBA00006594"/>
    </source>
</evidence>
<dbReference type="GO" id="GO:0032259">
    <property type="term" value="P:methylation"/>
    <property type="evidence" value="ECO:0007669"/>
    <property type="project" value="UniProtKB-KW"/>
</dbReference>
<accession>A0A431V4C7</accession>
<keyword evidence="3 8" id="KW-0489">Methyltransferase</keyword>
<dbReference type="OrthoDB" id="9816043at2"/>
<evidence type="ECO:0000256" key="2">
    <source>
        <dbReference type="ARBA" id="ARBA00011900"/>
    </source>
</evidence>
<dbReference type="Gene3D" id="3.40.50.150">
    <property type="entry name" value="Vaccinia Virus protein VP39"/>
    <property type="match status" value="1"/>
</dbReference>
<evidence type="ECO:0000256" key="5">
    <source>
        <dbReference type="ARBA" id="ARBA00022691"/>
    </source>
</evidence>
<evidence type="ECO:0000256" key="6">
    <source>
        <dbReference type="ARBA" id="ARBA00047942"/>
    </source>
</evidence>
<reference evidence="8 9" key="1">
    <citation type="submission" date="2018-12" db="EMBL/GenBank/DDBJ databases">
        <authorList>
            <person name="Yu L."/>
        </authorList>
    </citation>
    <scope>NUCLEOTIDE SEQUENCE [LARGE SCALE GENOMIC DNA]</scope>
    <source>
        <strain evidence="8 9">11S</strain>
    </source>
</reference>
<dbReference type="EC" id="2.1.1.72" evidence="2"/>
<organism evidence="8 9">
    <name type="scientific">Halomonas nitroreducens</name>
    <dbReference type="NCBI Taxonomy" id="447425"/>
    <lineage>
        <taxon>Bacteria</taxon>
        <taxon>Pseudomonadati</taxon>
        <taxon>Pseudomonadota</taxon>
        <taxon>Gammaproteobacteria</taxon>
        <taxon>Oceanospirillales</taxon>
        <taxon>Halomonadaceae</taxon>
        <taxon>Halomonas</taxon>
    </lineage>
</organism>
<keyword evidence="9" id="KW-1185">Reference proteome</keyword>
<protein>
    <recommendedName>
        <fullName evidence="2">site-specific DNA-methyltransferase (adenine-specific)</fullName>
        <ecNumber evidence="2">2.1.1.72</ecNumber>
    </recommendedName>
</protein>
<dbReference type="PRINTS" id="PR00506">
    <property type="entry name" value="D21N6MTFRASE"/>
</dbReference>
<dbReference type="GO" id="GO:0009007">
    <property type="term" value="F:site-specific DNA-methyltransferase (adenine-specific) activity"/>
    <property type="evidence" value="ECO:0007669"/>
    <property type="project" value="UniProtKB-EC"/>
</dbReference>
<dbReference type="AlphaFoldDB" id="A0A431V4C7"/>
<evidence type="ECO:0000256" key="4">
    <source>
        <dbReference type="ARBA" id="ARBA00022679"/>
    </source>
</evidence>
<keyword evidence="4 8" id="KW-0808">Transferase</keyword>
<dbReference type="InterPro" id="IPR029063">
    <property type="entry name" value="SAM-dependent_MTases_sf"/>
</dbReference>
<dbReference type="GO" id="GO:0003677">
    <property type="term" value="F:DNA binding"/>
    <property type="evidence" value="ECO:0007669"/>
    <property type="project" value="InterPro"/>
</dbReference>
<dbReference type="InterPro" id="IPR002941">
    <property type="entry name" value="DNA_methylase_N4/N6"/>
</dbReference>
<dbReference type="Proteomes" id="UP000267400">
    <property type="component" value="Unassembled WGS sequence"/>
</dbReference>
<dbReference type="SUPFAM" id="SSF53335">
    <property type="entry name" value="S-adenosyl-L-methionine-dependent methyltransferases"/>
    <property type="match status" value="1"/>
</dbReference>
<evidence type="ECO:0000259" key="7">
    <source>
        <dbReference type="Pfam" id="PF01555"/>
    </source>
</evidence>
<comment type="similarity">
    <text evidence="1">Belongs to the N(4)/N(6)-methyltransferase family.</text>
</comment>